<dbReference type="AlphaFoldDB" id="A0A6N4VIB2"/>
<dbReference type="KEGG" id="mpof:MPOR_56110"/>
<reference evidence="1 2" key="1">
    <citation type="journal article" date="2019" name="Emerg. Microbes Infect.">
        <title>Comprehensive subspecies identification of 175 nontuberculous mycobacteria species based on 7547 genomic profiles.</title>
        <authorList>
            <person name="Matsumoto Y."/>
            <person name="Kinjo T."/>
            <person name="Motooka D."/>
            <person name="Nabeya D."/>
            <person name="Jung N."/>
            <person name="Uechi K."/>
            <person name="Horii T."/>
            <person name="Iida T."/>
            <person name="Fujita J."/>
            <person name="Nakamura S."/>
        </authorList>
    </citation>
    <scope>NUCLEOTIDE SEQUENCE [LARGE SCALE GENOMIC DNA]</scope>
    <source>
        <strain evidence="1 2">JCM 12603</strain>
        <plasmid evidence="2">pjcm12603 dna</plasmid>
    </source>
</reference>
<organism evidence="1 2">
    <name type="scientific">Mycolicibacterium poriferae</name>
    <dbReference type="NCBI Taxonomy" id="39694"/>
    <lineage>
        <taxon>Bacteria</taxon>
        <taxon>Bacillati</taxon>
        <taxon>Actinomycetota</taxon>
        <taxon>Actinomycetes</taxon>
        <taxon>Mycobacteriales</taxon>
        <taxon>Mycobacteriaceae</taxon>
        <taxon>Mycolicibacterium</taxon>
    </lineage>
</organism>
<name>A0A6N4VIB2_9MYCO</name>
<dbReference type="EMBL" id="AP022571">
    <property type="protein sequence ID" value="BBX54585.1"/>
    <property type="molecule type" value="Genomic_DNA"/>
</dbReference>
<protein>
    <submittedName>
        <fullName evidence="1">Uncharacterized protein</fullName>
    </submittedName>
</protein>
<accession>A0A6N4VIB2</accession>
<geneLocation type="plasmid" evidence="2">
    <name>pjcm12603 dna</name>
</geneLocation>
<proteinExistence type="predicted"/>
<keyword evidence="1" id="KW-0614">Plasmid</keyword>
<gene>
    <name evidence="1" type="ORF">MPOR_56110</name>
</gene>
<evidence type="ECO:0000313" key="1">
    <source>
        <dbReference type="EMBL" id="BBX54585.1"/>
    </source>
</evidence>
<dbReference type="Proteomes" id="UP000466785">
    <property type="component" value="Plasmid pJCM12603"/>
</dbReference>
<evidence type="ECO:0000313" key="2">
    <source>
        <dbReference type="Proteomes" id="UP000466785"/>
    </source>
</evidence>
<sequence>MTKYSNGSESVDGVAQRLMAEFDGILPKRQVAGTVLQAVSELDGEVPPGALPQMLHQLAQQRLDSSIPEAWPVSATPGDRR</sequence>
<dbReference type="RefSeq" id="WP_235682691.1">
    <property type="nucleotide sequence ID" value="NZ_AP022571.1"/>
</dbReference>
<keyword evidence="2" id="KW-1185">Reference proteome</keyword>